<proteinExistence type="predicted"/>
<reference evidence="3" key="1">
    <citation type="submission" date="2021-06" db="EMBL/GenBank/DDBJ databases">
        <authorList>
            <person name="Kallberg Y."/>
            <person name="Tangrot J."/>
            <person name="Rosling A."/>
        </authorList>
    </citation>
    <scope>NUCLEOTIDE SEQUENCE</scope>
    <source>
        <strain evidence="3">BR232B</strain>
    </source>
</reference>
<organism evidence="3 4">
    <name type="scientific">Paraglomus brasilianum</name>
    <dbReference type="NCBI Taxonomy" id="144538"/>
    <lineage>
        <taxon>Eukaryota</taxon>
        <taxon>Fungi</taxon>
        <taxon>Fungi incertae sedis</taxon>
        <taxon>Mucoromycota</taxon>
        <taxon>Glomeromycotina</taxon>
        <taxon>Glomeromycetes</taxon>
        <taxon>Paraglomerales</taxon>
        <taxon>Paraglomeraceae</taxon>
        <taxon>Paraglomus</taxon>
    </lineage>
</organism>
<evidence type="ECO:0000256" key="2">
    <source>
        <dbReference type="SAM" id="Phobius"/>
    </source>
</evidence>
<accession>A0A9N8YYU4</accession>
<dbReference type="Proteomes" id="UP000789739">
    <property type="component" value="Unassembled WGS sequence"/>
</dbReference>
<keyword evidence="4" id="KW-1185">Reference proteome</keyword>
<evidence type="ECO:0000313" key="4">
    <source>
        <dbReference type="Proteomes" id="UP000789739"/>
    </source>
</evidence>
<dbReference type="EMBL" id="CAJVPI010000042">
    <property type="protein sequence ID" value="CAG8464764.1"/>
    <property type="molecule type" value="Genomic_DNA"/>
</dbReference>
<feature type="region of interest" description="Disordered" evidence="1">
    <location>
        <begin position="1"/>
        <end position="20"/>
    </location>
</feature>
<dbReference type="AlphaFoldDB" id="A0A9N8YYU4"/>
<feature type="transmembrane region" description="Helical" evidence="2">
    <location>
        <begin position="113"/>
        <end position="134"/>
    </location>
</feature>
<evidence type="ECO:0000256" key="1">
    <source>
        <dbReference type="SAM" id="MobiDB-lite"/>
    </source>
</evidence>
<dbReference type="OrthoDB" id="2428135at2759"/>
<feature type="compositionally biased region" description="Basic and acidic residues" evidence="1">
    <location>
        <begin position="1"/>
        <end position="16"/>
    </location>
</feature>
<gene>
    <name evidence="3" type="ORF">PBRASI_LOCUS773</name>
</gene>
<keyword evidence="2" id="KW-0812">Transmembrane</keyword>
<evidence type="ECO:0000313" key="3">
    <source>
        <dbReference type="EMBL" id="CAG8464764.1"/>
    </source>
</evidence>
<keyword evidence="2" id="KW-0472">Membrane</keyword>
<comment type="caution">
    <text evidence="3">The sequence shown here is derived from an EMBL/GenBank/DDBJ whole genome shotgun (WGS) entry which is preliminary data.</text>
</comment>
<sequence>MDQLSRDVPEMLSEKTRKTKQTINPIVERTRKRAELAFQKTPSWFQRFTKHTYERARRYQLLSDFTTAFSLLFVVPVLIWLSWSAGSLLVTSAAGIVIWTITNCFLVGSGFLLLGPFAAFAFFASLFIAFWVTIARLSYKAFCFIYDKTMSFLGDHGVVNRSSLFSGNTWGRDGLGTDGDIQE</sequence>
<name>A0A9N8YYU4_9GLOM</name>
<feature type="transmembrane region" description="Helical" evidence="2">
    <location>
        <begin position="87"/>
        <end position="106"/>
    </location>
</feature>
<protein>
    <submittedName>
        <fullName evidence="3">9094_t:CDS:1</fullName>
    </submittedName>
</protein>
<feature type="transmembrane region" description="Helical" evidence="2">
    <location>
        <begin position="61"/>
        <end position="81"/>
    </location>
</feature>
<keyword evidence="2" id="KW-1133">Transmembrane helix</keyword>